<dbReference type="InterPro" id="IPR036164">
    <property type="entry name" value="bL21-like_sf"/>
</dbReference>
<dbReference type="OrthoDB" id="5994at2759"/>
<comment type="caution">
    <text evidence="4">The sequence shown here is derived from an EMBL/GenBank/DDBJ whole genome shotgun (WGS) entry which is preliminary data.</text>
</comment>
<dbReference type="InterPro" id="IPR028909">
    <property type="entry name" value="bL21-like"/>
</dbReference>
<dbReference type="AlphaFoldDB" id="A0A9P9IKU1"/>
<dbReference type="EMBL" id="JAGMWT010000008">
    <property type="protein sequence ID" value="KAH7124052.1"/>
    <property type="molecule type" value="Genomic_DNA"/>
</dbReference>
<evidence type="ECO:0000256" key="3">
    <source>
        <dbReference type="SAM" id="MobiDB-lite"/>
    </source>
</evidence>
<feature type="region of interest" description="Disordered" evidence="3">
    <location>
        <begin position="56"/>
        <end position="87"/>
    </location>
</feature>
<comment type="similarity">
    <text evidence="1">Belongs to the bacterial ribosomal protein bL21 family.</text>
</comment>
<proteinExistence type="inferred from homology"/>
<reference evidence="4" key="1">
    <citation type="journal article" date="2021" name="Nat. Commun.">
        <title>Genetic determinants of endophytism in the Arabidopsis root mycobiome.</title>
        <authorList>
            <person name="Mesny F."/>
            <person name="Miyauchi S."/>
            <person name="Thiergart T."/>
            <person name="Pickel B."/>
            <person name="Atanasova L."/>
            <person name="Karlsson M."/>
            <person name="Huettel B."/>
            <person name="Barry K.W."/>
            <person name="Haridas S."/>
            <person name="Chen C."/>
            <person name="Bauer D."/>
            <person name="Andreopoulos W."/>
            <person name="Pangilinan J."/>
            <person name="LaButti K."/>
            <person name="Riley R."/>
            <person name="Lipzen A."/>
            <person name="Clum A."/>
            <person name="Drula E."/>
            <person name="Henrissat B."/>
            <person name="Kohler A."/>
            <person name="Grigoriev I.V."/>
            <person name="Martin F.M."/>
            <person name="Hacquard S."/>
        </authorList>
    </citation>
    <scope>NUCLEOTIDE SEQUENCE</scope>
    <source>
        <strain evidence="4">MPI-CAGE-CH-0243</strain>
    </source>
</reference>
<accession>A0A9P9IKU1</accession>
<feature type="compositionally biased region" description="Polar residues" evidence="3">
    <location>
        <begin position="62"/>
        <end position="87"/>
    </location>
</feature>
<keyword evidence="5" id="KW-1185">Reference proteome</keyword>
<sequence>MFAQTLRRSLIEARSTLPPTFLLPFRASITTVSHTLETGNVPEPLIQSGQHTSKNLKEKLQNPPTLSESAPSPASANLTSIPNARTDSTIRGISPSIEKLLPLLRSQPDHYMTIHVHGHPYLITKGDTIRLPFLMPNVKPGDVLRLNRATHIGSRDYTLKAPEAQKGTADAIKKVFYLDDELFVCRATVVGIESEPLRIEEKTKRRQRHVKHVKSKHRYTVITISDLEVKSLEEYQAAHSKTRALLSI</sequence>
<evidence type="ECO:0000313" key="5">
    <source>
        <dbReference type="Proteomes" id="UP000700596"/>
    </source>
</evidence>
<dbReference type="PANTHER" id="PTHR21349">
    <property type="entry name" value="50S RIBOSOMAL PROTEIN L21"/>
    <property type="match status" value="1"/>
</dbReference>
<evidence type="ECO:0000313" key="4">
    <source>
        <dbReference type="EMBL" id="KAH7124052.1"/>
    </source>
</evidence>
<dbReference type="GO" id="GO:0003735">
    <property type="term" value="F:structural constituent of ribosome"/>
    <property type="evidence" value="ECO:0007669"/>
    <property type="project" value="TreeGrafter"/>
</dbReference>
<protein>
    <recommendedName>
        <fullName evidence="2">Large ribosomal subunit protein bL21m</fullName>
    </recommendedName>
</protein>
<dbReference type="Pfam" id="PF00829">
    <property type="entry name" value="Ribosomal_L21p"/>
    <property type="match status" value="1"/>
</dbReference>
<dbReference type="PANTHER" id="PTHR21349:SF0">
    <property type="entry name" value="LARGE RIBOSOMAL SUBUNIT PROTEIN BL21M"/>
    <property type="match status" value="1"/>
</dbReference>
<organism evidence="4 5">
    <name type="scientific">Dendryphion nanum</name>
    <dbReference type="NCBI Taxonomy" id="256645"/>
    <lineage>
        <taxon>Eukaryota</taxon>
        <taxon>Fungi</taxon>
        <taxon>Dikarya</taxon>
        <taxon>Ascomycota</taxon>
        <taxon>Pezizomycotina</taxon>
        <taxon>Dothideomycetes</taxon>
        <taxon>Pleosporomycetidae</taxon>
        <taxon>Pleosporales</taxon>
        <taxon>Torulaceae</taxon>
        <taxon>Dendryphion</taxon>
    </lineage>
</organism>
<gene>
    <name evidence="4" type="ORF">B0J11DRAFT_530573</name>
</gene>
<name>A0A9P9IKU1_9PLEO</name>
<dbReference type="GO" id="GO:0005762">
    <property type="term" value="C:mitochondrial large ribosomal subunit"/>
    <property type="evidence" value="ECO:0007669"/>
    <property type="project" value="TreeGrafter"/>
</dbReference>
<dbReference type="SUPFAM" id="SSF141091">
    <property type="entry name" value="L21p-like"/>
    <property type="match status" value="1"/>
</dbReference>
<dbReference type="Proteomes" id="UP000700596">
    <property type="component" value="Unassembled WGS sequence"/>
</dbReference>
<evidence type="ECO:0000256" key="2">
    <source>
        <dbReference type="ARBA" id="ARBA00044129"/>
    </source>
</evidence>
<evidence type="ECO:0000256" key="1">
    <source>
        <dbReference type="ARBA" id="ARBA00008563"/>
    </source>
</evidence>